<dbReference type="OrthoDB" id="10261556at2759"/>
<evidence type="ECO:0000313" key="1">
    <source>
        <dbReference type="EMBL" id="QQP56762.1"/>
    </source>
</evidence>
<protein>
    <submittedName>
        <fullName evidence="1">Bloom syndrome protein -like protein</fullName>
    </submittedName>
</protein>
<sequence>MDPRSDQWLKDCAKVVCATIAFVIGIEKPDVHYAIDYSLPKSIHNHYVALPVDCY</sequence>
<proteinExistence type="predicted"/>
<dbReference type="Gene3D" id="3.40.50.300">
    <property type="entry name" value="P-loop containing nucleotide triphosphate hydrolases"/>
    <property type="match status" value="1"/>
</dbReference>
<dbReference type="AlphaFoldDB" id="A0A7T8KIV8"/>
<organism evidence="1 2">
    <name type="scientific">Caligus rogercresseyi</name>
    <name type="common">Sea louse</name>
    <dbReference type="NCBI Taxonomy" id="217165"/>
    <lineage>
        <taxon>Eukaryota</taxon>
        <taxon>Metazoa</taxon>
        <taxon>Ecdysozoa</taxon>
        <taxon>Arthropoda</taxon>
        <taxon>Crustacea</taxon>
        <taxon>Multicrustacea</taxon>
        <taxon>Hexanauplia</taxon>
        <taxon>Copepoda</taxon>
        <taxon>Siphonostomatoida</taxon>
        <taxon>Caligidae</taxon>
        <taxon>Caligus</taxon>
    </lineage>
</organism>
<dbReference type="EMBL" id="CP045890">
    <property type="protein sequence ID" value="QQP56762.1"/>
    <property type="molecule type" value="Genomic_DNA"/>
</dbReference>
<name>A0A7T8KIV8_CALRO</name>
<dbReference type="Proteomes" id="UP000595437">
    <property type="component" value="Chromosome 1"/>
</dbReference>
<keyword evidence="2" id="KW-1185">Reference proteome</keyword>
<accession>A0A7T8KIV8</accession>
<dbReference type="SUPFAM" id="SSF52540">
    <property type="entry name" value="P-loop containing nucleoside triphosphate hydrolases"/>
    <property type="match status" value="1"/>
</dbReference>
<dbReference type="InterPro" id="IPR027417">
    <property type="entry name" value="P-loop_NTPase"/>
</dbReference>
<evidence type="ECO:0000313" key="2">
    <source>
        <dbReference type="Proteomes" id="UP000595437"/>
    </source>
</evidence>
<feature type="non-terminal residue" evidence="1">
    <location>
        <position position="55"/>
    </location>
</feature>
<gene>
    <name evidence="1" type="ORF">FKW44_001526</name>
</gene>
<reference evidence="2" key="1">
    <citation type="submission" date="2021-01" db="EMBL/GenBank/DDBJ databases">
        <title>Caligus Genome Assembly.</title>
        <authorList>
            <person name="Gallardo-Escarate C."/>
        </authorList>
    </citation>
    <scope>NUCLEOTIDE SEQUENCE [LARGE SCALE GENOMIC DNA]</scope>
</reference>